<gene>
    <name evidence="2" type="ORF">THAOC_15192</name>
</gene>
<feature type="region of interest" description="Disordered" evidence="1">
    <location>
        <begin position="114"/>
        <end position="170"/>
    </location>
</feature>
<organism evidence="2 3">
    <name type="scientific">Thalassiosira oceanica</name>
    <name type="common">Marine diatom</name>
    <dbReference type="NCBI Taxonomy" id="159749"/>
    <lineage>
        <taxon>Eukaryota</taxon>
        <taxon>Sar</taxon>
        <taxon>Stramenopiles</taxon>
        <taxon>Ochrophyta</taxon>
        <taxon>Bacillariophyta</taxon>
        <taxon>Coscinodiscophyceae</taxon>
        <taxon>Thalassiosirophycidae</taxon>
        <taxon>Thalassiosirales</taxon>
        <taxon>Thalassiosiraceae</taxon>
        <taxon>Thalassiosira</taxon>
    </lineage>
</organism>
<sequence>MIVSAMSRRSCRAASGLRRPSETRAYLLKVYYLPRLFMLAKSRPLFEDKGQLFPDATIYRGTEGMCPHLSSSRSGHFDTVPRSGTGGFLLCPSFLPTKACNRTVALSRTNLVDEVSPSKWNGPPHKAKGPTGPGQANTARPCAGPAQSPSLPSVPPKGFHPSTRRVKHVS</sequence>
<reference evidence="2 3" key="1">
    <citation type="journal article" date="2012" name="Genome Biol.">
        <title>Genome and low-iron response of an oceanic diatom adapted to chronic iron limitation.</title>
        <authorList>
            <person name="Lommer M."/>
            <person name="Specht M."/>
            <person name="Roy A.S."/>
            <person name="Kraemer L."/>
            <person name="Andreson R."/>
            <person name="Gutowska M.A."/>
            <person name="Wolf J."/>
            <person name="Bergner S.V."/>
            <person name="Schilhabel M.B."/>
            <person name="Klostermeier U.C."/>
            <person name="Beiko R.G."/>
            <person name="Rosenstiel P."/>
            <person name="Hippler M."/>
            <person name="Laroche J."/>
        </authorList>
    </citation>
    <scope>NUCLEOTIDE SEQUENCE [LARGE SCALE GENOMIC DNA]</scope>
    <source>
        <strain evidence="2 3">CCMP1005</strain>
    </source>
</reference>
<accession>K0SSY5</accession>
<dbReference type="Proteomes" id="UP000266841">
    <property type="component" value="Unassembled WGS sequence"/>
</dbReference>
<name>K0SSY5_THAOC</name>
<dbReference type="EMBL" id="AGNL01017633">
    <property type="protein sequence ID" value="EJK64106.1"/>
    <property type="molecule type" value="Genomic_DNA"/>
</dbReference>
<evidence type="ECO:0000256" key="1">
    <source>
        <dbReference type="SAM" id="MobiDB-lite"/>
    </source>
</evidence>
<keyword evidence="3" id="KW-1185">Reference proteome</keyword>
<proteinExistence type="predicted"/>
<dbReference type="AlphaFoldDB" id="K0SSY5"/>
<comment type="caution">
    <text evidence="2">The sequence shown here is derived from an EMBL/GenBank/DDBJ whole genome shotgun (WGS) entry which is preliminary data.</text>
</comment>
<evidence type="ECO:0000313" key="3">
    <source>
        <dbReference type="Proteomes" id="UP000266841"/>
    </source>
</evidence>
<evidence type="ECO:0000313" key="2">
    <source>
        <dbReference type="EMBL" id="EJK64106.1"/>
    </source>
</evidence>
<protein>
    <submittedName>
        <fullName evidence="2">Uncharacterized protein</fullName>
    </submittedName>
</protein>